<dbReference type="EMBL" id="LAZR01008506">
    <property type="protein sequence ID" value="KKM78330.1"/>
    <property type="molecule type" value="Genomic_DNA"/>
</dbReference>
<dbReference type="PROSITE" id="PS00105">
    <property type="entry name" value="AA_TRANSFER_CLASS_1"/>
    <property type="match status" value="1"/>
</dbReference>
<accession>A0A0F9MNK0</accession>
<gene>
    <name evidence="5" type="ORF">LCGC14_1361030</name>
</gene>
<dbReference type="Gene3D" id="3.40.640.10">
    <property type="entry name" value="Type I PLP-dependent aspartate aminotransferase-like (Major domain)"/>
    <property type="match status" value="1"/>
</dbReference>
<dbReference type="InterPro" id="IPR050881">
    <property type="entry name" value="LL-DAP_aminotransferase"/>
</dbReference>
<dbReference type="GO" id="GO:0030170">
    <property type="term" value="F:pyridoxal phosphate binding"/>
    <property type="evidence" value="ECO:0007669"/>
    <property type="project" value="InterPro"/>
</dbReference>
<evidence type="ECO:0000256" key="2">
    <source>
        <dbReference type="ARBA" id="ARBA00022576"/>
    </source>
</evidence>
<comment type="cofactor">
    <cofactor evidence="1">
        <name>pyridoxal 5'-phosphate</name>
        <dbReference type="ChEBI" id="CHEBI:597326"/>
    </cofactor>
</comment>
<dbReference type="SUPFAM" id="SSF53383">
    <property type="entry name" value="PLP-dependent transferases"/>
    <property type="match status" value="1"/>
</dbReference>
<protein>
    <recommendedName>
        <fullName evidence="4">Aminotransferase class I/classII large domain-containing protein</fullName>
    </recommendedName>
</protein>
<dbReference type="InterPro" id="IPR004839">
    <property type="entry name" value="Aminotransferase_I/II_large"/>
</dbReference>
<evidence type="ECO:0000256" key="1">
    <source>
        <dbReference type="ARBA" id="ARBA00001933"/>
    </source>
</evidence>
<dbReference type="InterPro" id="IPR015421">
    <property type="entry name" value="PyrdxlP-dep_Trfase_major"/>
</dbReference>
<dbReference type="InterPro" id="IPR015424">
    <property type="entry name" value="PyrdxlP-dep_Trfase"/>
</dbReference>
<dbReference type="AlphaFoldDB" id="A0A0F9MNK0"/>
<dbReference type="PANTHER" id="PTHR42832:SF3">
    <property type="entry name" value="L-GLUTAMINE--4-(METHYLSULFANYL)-2-OXOBUTANOATE AMINOTRANSFERASE"/>
    <property type="match status" value="1"/>
</dbReference>
<reference evidence="5" key="1">
    <citation type="journal article" date="2015" name="Nature">
        <title>Complex archaea that bridge the gap between prokaryotes and eukaryotes.</title>
        <authorList>
            <person name="Spang A."/>
            <person name="Saw J.H."/>
            <person name="Jorgensen S.L."/>
            <person name="Zaremba-Niedzwiedzka K."/>
            <person name="Martijn J."/>
            <person name="Lind A.E."/>
            <person name="van Eijk R."/>
            <person name="Schleper C."/>
            <person name="Guy L."/>
            <person name="Ettema T.J."/>
        </authorList>
    </citation>
    <scope>NUCLEOTIDE SEQUENCE</scope>
</reference>
<evidence type="ECO:0000313" key="5">
    <source>
        <dbReference type="EMBL" id="KKM78330.1"/>
    </source>
</evidence>
<dbReference type="CDD" id="cd00609">
    <property type="entry name" value="AAT_like"/>
    <property type="match status" value="1"/>
</dbReference>
<feature type="domain" description="Aminotransferase class I/classII large" evidence="4">
    <location>
        <begin position="31"/>
        <end position="385"/>
    </location>
</feature>
<dbReference type="InterPro" id="IPR004838">
    <property type="entry name" value="NHTrfase_class1_PyrdxlP-BS"/>
</dbReference>
<proteinExistence type="predicted"/>
<dbReference type="PANTHER" id="PTHR42832">
    <property type="entry name" value="AMINO ACID AMINOTRANSFERASE"/>
    <property type="match status" value="1"/>
</dbReference>
<keyword evidence="2" id="KW-0032">Aminotransferase</keyword>
<keyword evidence="3" id="KW-0808">Transferase</keyword>
<dbReference type="Gene3D" id="3.90.1150.10">
    <property type="entry name" value="Aspartate Aminotransferase, domain 1"/>
    <property type="match status" value="1"/>
</dbReference>
<dbReference type="InterPro" id="IPR015422">
    <property type="entry name" value="PyrdxlP-dep_Trfase_small"/>
</dbReference>
<comment type="caution">
    <text evidence="5">The sequence shown here is derived from an EMBL/GenBank/DDBJ whole genome shotgun (WGS) entry which is preliminary data.</text>
</comment>
<dbReference type="GO" id="GO:0008483">
    <property type="term" value="F:transaminase activity"/>
    <property type="evidence" value="ECO:0007669"/>
    <property type="project" value="UniProtKB-KW"/>
</dbReference>
<name>A0A0F9MNK0_9ZZZZ</name>
<dbReference type="NCBIfam" id="NF006756">
    <property type="entry name" value="PRK09276.1"/>
    <property type="match status" value="1"/>
</dbReference>
<organism evidence="5">
    <name type="scientific">marine sediment metagenome</name>
    <dbReference type="NCBI Taxonomy" id="412755"/>
    <lineage>
        <taxon>unclassified sequences</taxon>
        <taxon>metagenomes</taxon>
        <taxon>ecological metagenomes</taxon>
    </lineage>
</organism>
<evidence type="ECO:0000259" key="4">
    <source>
        <dbReference type="Pfam" id="PF00155"/>
    </source>
</evidence>
<sequence length="389" mass="43090">MELAKRTKRIPPYLFTTINEMKEKVAQERGDVIDLGMGNPDLPTPSHIVEALREAVMDPLSHRYPLPARGDEELREGIAAWYKKKFQVALDPRKEVLPLIGSKEGIAVVYLAFLNPGDIALVPTPAYPVHFNGALLAGGDVYSLPINKENDFSPDFSSVPEEVLKKAKTVLVSYPNNPTAAIASKEFFAEIVVFARKYGLILIHDFAYSEITFNGYRPPSLLQIKGAKELGIEFHSLSKTYNMPGWRIGFVVGNGDIIDSICRVKSYIDFGIFTPIQKAACLALTNSQDCVKEIRLLYQKRRDVLVRGLTELGWEVELPMATMYVWASIPPSYSGMSSLEFSKFLLQKAGVVVSPGIGFGEGGEGFVRFALVADEKKIEKAVRQIGSIL</sequence>
<evidence type="ECO:0000256" key="3">
    <source>
        <dbReference type="ARBA" id="ARBA00022679"/>
    </source>
</evidence>
<dbReference type="Pfam" id="PF00155">
    <property type="entry name" value="Aminotran_1_2"/>
    <property type="match status" value="1"/>
</dbReference>